<feature type="domain" description="Exoribonuclease phosphorolytic" evidence="9">
    <location>
        <begin position="14"/>
        <end position="135"/>
    </location>
</feature>
<dbReference type="InterPro" id="IPR027408">
    <property type="entry name" value="PNPase/RNase_PH_dom_sf"/>
</dbReference>
<evidence type="ECO:0000256" key="7">
    <source>
        <dbReference type="ARBA" id="ARBA00022884"/>
    </source>
</evidence>
<gene>
    <name evidence="10" type="ORF">TVY486_1112020</name>
</gene>
<dbReference type="GO" id="GO:0006364">
    <property type="term" value="P:rRNA processing"/>
    <property type="evidence" value="ECO:0007669"/>
    <property type="project" value="UniProtKB-KW"/>
</dbReference>
<evidence type="ECO:0000256" key="4">
    <source>
        <dbReference type="ARBA" id="ARBA00022490"/>
    </source>
</evidence>
<evidence type="ECO:0000256" key="6">
    <source>
        <dbReference type="ARBA" id="ARBA00022835"/>
    </source>
</evidence>
<dbReference type="PANTHER" id="PTHR11953:SF2">
    <property type="entry name" value="EXOSOME COMPLEX COMPONENT MTR3"/>
    <property type="match status" value="1"/>
</dbReference>
<dbReference type="OMA" id="CVEIGQT"/>
<dbReference type="Pfam" id="PF01138">
    <property type="entry name" value="RNase_PH"/>
    <property type="match status" value="1"/>
</dbReference>
<dbReference type="GO" id="GO:0000177">
    <property type="term" value="C:cytoplasmic exosome (RNase complex)"/>
    <property type="evidence" value="ECO:0007669"/>
    <property type="project" value="TreeGrafter"/>
</dbReference>
<dbReference type="InterPro" id="IPR036345">
    <property type="entry name" value="ExoRNase_PH_dom2_sf"/>
</dbReference>
<dbReference type="Gene3D" id="3.30.230.70">
    <property type="entry name" value="GHMP Kinase, N-terminal domain"/>
    <property type="match status" value="1"/>
</dbReference>
<dbReference type="SUPFAM" id="SSF55666">
    <property type="entry name" value="Ribonuclease PH domain 2-like"/>
    <property type="match status" value="1"/>
</dbReference>
<dbReference type="InterPro" id="IPR050080">
    <property type="entry name" value="RNase_PH"/>
</dbReference>
<dbReference type="VEuPathDB" id="TriTrypDB:TvY486_1112020"/>
<accession>G0UD08</accession>
<evidence type="ECO:0000313" key="10">
    <source>
        <dbReference type="EMBL" id="CCC53718.1"/>
    </source>
</evidence>
<comment type="subcellular location">
    <subcellularLocation>
        <location evidence="2">Cytoplasm</location>
    </subcellularLocation>
    <subcellularLocation>
        <location evidence="1">Nucleus</location>
    </subcellularLocation>
</comment>
<dbReference type="GO" id="GO:0071028">
    <property type="term" value="P:nuclear mRNA surveillance"/>
    <property type="evidence" value="ECO:0007669"/>
    <property type="project" value="TreeGrafter"/>
</dbReference>
<organism evidence="10">
    <name type="scientific">Trypanosoma vivax (strain Y486)</name>
    <dbReference type="NCBI Taxonomy" id="1055687"/>
    <lineage>
        <taxon>Eukaryota</taxon>
        <taxon>Discoba</taxon>
        <taxon>Euglenozoa</taxon>
        <taxon>Kinetoplastea</taxon>
        <taxon>Metakinetoplastina</taxon>
        <taxon>Trypanosomatida</taxon>
        <taxon>Trypanosomatidae</taxon>
        <taxon>Trypanosoma</taxon>
        <taxon>Duttonella</taxon>
    </lineage>
</organism>
<dbReference type="GO" id="GO:0071051">
    <property type="term" value="P:poly(A)-dependent snoRNA 3'-end processing"/>
    <property type="evidence" value="ECO:0007669"/>
    <property type="project" value="TreeGrafter"/>
</dbReference>
<evidence type="ECO:0000256" key="3">
    <source>
        <dbReference type="ARBA" id="ARBA00006678"/>
    </source>
</evidence>
<dbReference type="InterPro" id="IPR001247">
    <property type="entry name" value="ExoRNase_PH_dom1"/>
</dbReference>
<keyword evidence="6" id="KW-0271">Exosome</keyword>
<dbReference type="EMBL" id="HE573027">
    <property type="protein sequence ID" value="CCC53718.1"/>
    <property type="molecule type" value="Genomic_DNA"/>
</dbReference>
<evidence type="ECO:0000259" key="9">
    <source>
        <dbReference type="Pfam" id="PF01138"/>
    </source>
</evidence>
<dbReference type="SUPFAM" id="SSF54211">
    <property type="entry name" value="Ribosomal protein S5 domain 2-like"/>
    <property type="match status" value="1"/>
</dbReference>
<dbReference type="GO" id="GO:0016075">
    <property type="term" value="P:rRNA catabolic process"/>
    <property type="evidence" value="ECO:0007669"/>
    <property type="project" value="TreeGrafter"/>
</dbReference>
<dbReference type="InterPro" id="IPR020568">
    <property type="entry name" value="Ribosomal_Su5_D2-typ_SF"/>
</dbReference>
<name>G0UD08_TRYVY</name>
<evidence type="ECO:0000256" key="1">
    <source>
        <dbReference type="ARBA" id="ARBA00004123"/>
    </source>
</evidence>
<keyword evidence="4" id="KW-0963">Cytoplasm</keyword>
<protein>
    <submittedName>
        <fullName evidence="10">Putative exosome-associated protein 4</fullName>
    </submittedName>
</protein>
<dbReference type="GO" id="GO:0034475">
    <property type="term" value="P:U4 snRNA 3'-end processing"/>
    <property type="evidence" value="ECO:0007669"/>
    <property type="project" value="TreeGrafter"/>
</dbReference>
<evidence type="ECO:0000256" key="8">
    <source>
        <dbReference type="ARBA" id="ARBA00023242"/>
    </source>
</evidence>
<reference evidence="10" key="1">
    <citation type="journal article" date="2012" name="Proc. Natl. Acad. Sci. U.S.A.">
        <title>Antigenic diversity is generated by distinct evolutionary mechanisms in African trypanosome species.</title>
        <authorList>
            <person name="Jackson A.P."/>
            <person name="Berry A."/>
            <person name="Aslett M."/>
            <person name="Allison H.C."/>
            <person name="Burton P."/>
            <person name="Vavrova-Anderson J."/>
            <person name="Brown R."/>
            <person name="Browne H."/>
            <person name="Corton N."/>
            <person name="Hauser H."/>
            <person name="Gamble J."/>
            <person name="Gilderthorp R."/>
            <person name="Marcello L."/>
            <person name="McQuillan J."/>
            <person name="Otto T.D."/>
            <person name="Quail M.A."/>
            <person name="Sanders M.J."/>
            <person name="van Tonder A."/>
            <person name="Ginger M.L."/>
            <person name="Field M.C."/>
            <person name="Barry J.D."/>
            <person name="Hertz-Fowler C."/>
            <person name="Berriman M."/>
        </authorList>
    </citation>
    <scope>NUCLEOTIDE SEQUENCE</scope>
    <source>
        <strain evidence="10">Y486</strain>
    </source>
</reference>
<keyword evidence="7" id="KW-0694">RNA-binding</keyword>
<keyword evidence="5" id="KW-0698">rRNA processing</keyword>
<dbReference type="GO" id="GO:0000176">
    <property type="term" value="C:nuclear exosome (RNase complex)"/>
    <property type="evidence" value="ECO:0007669"/>
    <property type="project" value="TreeGrafter"/>
</dbReference>
<dbReference type="PANTHER" id="PTHR11953">
    <property type="entry name" value="EXOSOME COMPLEX COMPONENT"/>
    <property type="match status" value="1"/>
</dbReference>
<evidence type="ECO:0000256" key="2">
    <source>
        <dbReference type="ARBA" id="ARBA00004496"/>
    </source>
</evidence>
<dbReference type="GO" id="GO:0005730">
    <property type="term" value="C:nucleolus"/>
    <property type="evidence" value="ECO:0007669"/>
    <property type="project" value="TreeGrafter"/>
</dbReference>
<evidence type="ECO:0000256" key="5">
    <source>
        <dbReference type="ARBA" id="ARBA00022552"/>
    </source>
</evidence>
<keyword evidence="8" id="KW-0539">Nucleus</keyword>
<dbReference type="AlphaFoldDB" id="G0UD08"/>
<dbReference type="GO" id="GO:0003723">
    <property type="term" value="F:RNA binding"/>
    <property type="evidence" value="ECO:0007669"/>
    <property type="project" value="UniProtKB-KW"/>
</dbReference>
<proteinExistence type="inferred from homology"/>
<sequence length="238" mass="24846">MERSYGRKTPDSVRYPHVALNVVGHCHSSACVELGNTRVICAVHHPQQLIDEYRGERGRIGCTVRRSARASKGALPLRSGVTPEKDMALALEGIIEQVVILEKIPQLLVELSVEILADDGGLWDAVATSASAALAGGGFEMYDSFSACSAALLHDGALVVDPDEEEECSALAATVACVTLNAGDICYLSHRGMSEPATVTGLVSSALAGALSRGQAIRAQLCEQAAHQSSPVGLAPSA</sequence>
<comment type="similarity">
    <text evidence="3">Belongs to the RNase PH family.</text>
</comment>